<proteinExistence type="predicted"/>
<organism evidence="2 3">
    <name type="scientific">Mycena alexandri</name>
    <dbReference type="NCBI Taxonomy" id="1745969"/>
    <lineage>
        <taxon>Eukaryota</taxon>
        <taxon>Fungi</taxon>
        <taxon>Dikarya</taxon>
        <taxon>Basidiomycota</taxon>
        <taxon>Agaricomycotina</taxon>
        <taxon>Agaricomycetes</taxon>
        <taxon>Agaricomycetidae</taxon>
        <taxon>Agaricales</taxon>
        <taxon>Marasmiineae</taxon>
        <taxon>Mycenaceae</taxon>
        <taxon>Mycena</taxon>
    </lineage>
</organism>
<reference evidence="2" key="1">
    <citation type="submission" date="2023-03" db="EMBL/GenBank/DDBJ databases">
        <title>Massive genome expansion in bonnet fungi (Mycena s.s.) driven by repeated elements and novel gene families across ecological guilds.</title>
        <authorList>
            <consortium name="Lawrence Berkeley National Laboratory"/>
            <person name="Harder C.B."/>
            <person name="Miyauchi S."/>
            <person name="Viragh M."/>
            <person name="Kuo A."/>
            <person name="Thoen E."/>
            <person name="Andreopoulos B."/>
            <person name="Lu D."/>
            <person name="Skrede I."/>
            <person name="Drula E."/>
            <person name="Henrissat B."/>
            <person name="Morin E."/>
            <person name="Kohler A."/>
            <person name="Barry K."/>
            <person name="LaButti K."/>
            <person name="Morin E."/>
            <person name="Salamov A."/>
            <person name="Lipzen A."/>
            <person name="Mereny Z."/>
            <person name="Hegedus B."/>
            <person name="Baldrian P."/>
            <person name="Stursova M."/>
            <person name="Weitz H."/>
            <person name="Taylor A."/>
            <person name="Grigoriev I.V."/>
            <person name="Nagy L.G."/>
            <person name="Martin F."/>
            <person name="Kauserud H."/>
        </authorList>
    </citation>
    <scope>NUCLEOTIDE SEQUENCE</scope>
    <source>
        <strain evidence="2">CBHHK200</strain>
    </source>
</reference>
<evidence type="ECO:0000313" key="3">
    <source>
        <dbReference type="Proteomes" id="UP001218188"/>
    </source>
</evidence>
<accession>A0AAD6SG39</accession>
<evidence type="ECO:0000256" key="1">
    <source>
        <dbReference type="SAM" id="MobiDB-lite"/>
    </source>
</evidence>
<keyword evidence="3" id="KW-1185">Reference proteome</keyword>
<evidence type="ECO:0000313" key="2">
    <source>
        <dbReference type="EMBL" id="KAJ7026388.1"/>
    </source>
</evidence>
<dbReference type="Proteomes" id="UP001218188">
    <property type="component" value="Unassembled WGS sequence"/>
</dbReference>
<name>A0AAD6SG39_9AGAR</name>
<feature type="region of interest" description="Disordered" evidence="1">
    <location>
        <begin position="33"/>
        <end position="72"/>
    </location>
</feature>
<comment type="caution">
    <text evidence="2">The sequence shown here is derived from an EMBL/GenBank/DDBJ whole genome shotgun (WGS) entry which is preliminary data.</text>
</comment>
<gene>
    <name evidence="2" type="ORF">C8F04DRAFT_1268161</name>
</gene>
<dbReference type="EMBL" id="JARJCM010000139">
    <property type="protein sequence ID" value="KAJ7026388.1"/>
    <property type="molecule type" value="Genomic_DNA"/>
</dbReference>
<dbReference type="AlphaFoldDB" id="A0AAD6SG39"/>
<sequence>MEARKCGKCHKLKLVTVENWKAVFRGGGLQTASNCRDCSERDRARRQEKNKGNDPNKENVTTDASTERERDDDASDFLGVDPISLDAFRSALEAAGDINVFCAHVDMSELVDEGTEDLRASIDALAEIVWEKIGYRFLGVQVPKRDVGASEICITAIKLARAGWGDSVFFIGLRRGTLKSLARSTVARQAAPAFSSASVHASPYTSFALWLGALRCVFHTPCISGLELPSHLPASQVALASSPPPYHHAFSFHTMSAPFYKATQVVHNFT</sequence>
<protein>
    <submittedName>
        <fullName evidence="2">Uncharacterized protein</fullName>
    </submittedName>
</protein>
<feature type="compositionally biased region" description="Basic and acidic residues" evidence="1">
    <location>
        <begin position="37"/>
        <end position="57"/>
    </location>
</feature>